<protein>
    <recommendedName>
        <fullName evidence="9">RING-type domain-containing protein</fullName>
    </recommendedName>
</protein>
<reference evidence="10" key="2">
    <citation type="submission" date="2021-09" db="EMBL/GenBank/DDBJ databases">
        <authorList>
            <person name="Jia N."/>
            <person name="Wang J."/>
            <person name="Shi W."/>
            <person name="Du L."/>
            <person name="Sun Y."/>
            <person name="Zhan W."/>
            <person name="Jiang J."/>
            <person name="Wang Q."/>
            <person name="Zhang B."/>
            <person name="Ji P."/>
            <person name="Sakyi L.B."/>
            <person name="Cui X."/>
            <person name="Yuan T."/>
            <person name="Jiang B."/>
            <person name="Yang W."/>
            <person name="Lam T.T.-Y."/>
            <person name="Chang Q."/>
            <person name="Ding S."/>
            <person name="Wang X."/>
            <person name="Zhu J."/>
            <person name="Ruan X."/>
            <person name="Zhao L."/>
            <person name="Wei J."/>
            <person name="Que T."/>
            <person name="Du C."/>
            <person name="Cheng J."/>
            <person name="Dai P."/>
            <person name="Han X."/>
            <person name="Huang E."/>
            <person name="Gao Y."/>
            <person name="Liu J."/>
            <person name="Shao H."/>
            <person name="Ye R."/>
            <person name="Li L."/>
            <person name="Wei W."/>
            <person name="Wang X."/>
            <person name="Wang C."/>
            <person name="Huo Q."/>
            <person name="Li W."/>
            <person name="Guo W."/>
            <person name="Chen H."/>
            <person name="Chen S."/>
            <person name="Zhou L."/>
            <person name="Zhou L."/>
            <person name="Ni X."/>
            <person name="Tian J."/>
            <person name="Zhou Y."/>
            <person name="Sheng Y."/>
            <person name="Liu T."/>
            <person name="Pan Y."/>
            <person name="Xia L."/>
            <person name="Li J."/>
            <person name="Zhao F."/>
            <person name="Cao W."/>
        </authorList>
    </citation>
    <scope>NUCLEOTIDE SEQUENCE</scope>
    <source>
        <strain evidence="10">Rsan-2018</strain>
        <tissue evidence="10">Larvae</tissue>
    </source>
</reference>
<dbReference type="SUPFAM" id="SSF52540">
    <property type="entry name" value="P-loop containing nucleoside triphosphate hydrolases"/>
    <property type="match status" value="1"/>
</dbReference>
<dbReference type="PANTHER" id="PTHR18934">
    <property type="entry name" value="ATP-DEPENDENT RNA HELICASE"/>
    <property type="match status" value="1"/>
</dbReference>
<keyword evidence="4" id="KW-0863">Zinc-finger</keyword>
<dbReference type="CDD" id="cd20335">
    <property type="entry name" value="BRcat_RBR"/>
    <property type="match status" value="1"/>
</dbReference>
<dbReference type="EMBL" id="JABSTV010001250">
    <property type="protein sequence ID" value="KAH7957172.1"/>
    <property type="molecule type" value="Genomic_DNA"/>
</dbReference>
<dbReference type="GO" id="GO:0003723">
    <property type="term" value="F:RNA binding"/>
    <property type="evidence" value="ECO:0007669"/>
    <property type="project" value="TreeGrafter"/>
</dbReference>
<evidence type="ECO:0000256" key="6">
    <source>
        <dbReference type="ARBA" id="ARBA00022833"/>
    </source>
</evidence>
<feature type="domain" description="RING-type" evidence="9">
    <location>
        <begin position="1855"/>
        <end position="2081"/>
    </location>
</feature>
<dbReference type="InterPro" id="IPR002867">
    <property type="entry name" value="IBR_dom"/>
</dbReference>
<evidence type="ECO:0000256" key="7">
    <source>
        <dbReference type="SAM" id="Coils"/>
    </source>
</evidence>
<keyword evidence="3" id="KW-0677">Repeat</keyword>
<keyword evidence="7" id="KW-0175">Coiled coil</keyword>
<feature type="region of interest" description="Disordered" evidence="8">
    <location>
        <begin position="59"/>
        <end position="139"/>
    </location>
</feature>
<sequence length="2094" mass="232921">MSRRGGNRPRDHYQARHRYGAGGDPYEEPCYCGPPAAISRTKIWWYDYYDHGRQYDASREGRHGGHPADIQQRQHFGYSGTGGYHRHRYEPASPHDGYERDVRGRAPHYRGRPPRGVVHPRGGGWSSWSDAPAHRRDGDAPLTAGESLLHFKRTVRRMNSDYDRSVLSESCAYSVSETGDARSQYAEDNDNYVTHYRSDGAGSTVSTASREGSVDRTEAVKRGGASPRDVGFRQRARPVVAGGVSSSTSMISVFWDIENCAVPNGVPAYEIVRKVRQRFYEGYREADFVVACDTARMSPAVIAELNEAQVTVIHVPGGQKNAADEKLRTVLRRFSDAHKLTRSRIVLISGDVDFVTEIHEMRYTDLIYVVLIHNEQAKRALRDAANESISYRAFLADLSNSKSSAPKVVRRLQFDTKNEGKDKGAKQDLKKSVPAVGDRVQETQTSDKLTNTEQKAAEQTVPPSYRTKVGLLVPREPMNAEFWRLYLSRLNIPQDFTLEVGRGGKDVVCLVYPSVSKARKAVEVLNDPPVDDADVPACLGIISKEVAEHVETATAEEPSRAAKVKSAVAAHKAKLEVVRKQMRCLDGDEKTVVMLKAAYEDQATIYEAQLTQFLKTISDLPQSPQKADNATTTEIARLKRASIVYGVKSRILEALSGRQVVFVTSSPGSRTALEVASYAQDLDLRVISVQSSDLAAEQCSKNAGSVSGLGPVQCWLNPKQPIISESRVVVTSVRHFFQEFMRHEIDLSGFKVVIVDELEEDSAYQRVVLAIIRKHFVSRIGVVLCGYESDACAQIQKAFSIKSQDVVRGALTFPVEVIKKEKPTNRVMACVSTALEFCQTAEESVGGDVLVFLPSLTDAFLADGLLRHKIREENIDVPITHDVLSTCVPSSPQKTESPRKGCWRVIFTVECPDAVVSTLRVRCVIDSGLTLRTIYQSGIFVMQLACVTKAEAEKRSTLAGIHESGTCYRLYDKPAQSYSLQADLNNSKYLEDIVLRLYTQQASSDTSLLDELLSKSLLEEVKIALQQIGALDSEGRTTDMGTKLCHTSLQPRVGMLVLRSMGKAPSLDTVLLSLLVLEDLLVAYRPLKQDGSQHDFPVSEEASVFSGVIQLYKHWLVVPKKMKSSWCDVNGINEAFMTYLHNAVRRVQQEFTEFKGRNLGADSAKEEQTATITLGELLAQSFPQGMLHACERGYKHPVLGDRLQVSPLSLFDTEVTKPQNVVCCLYAQVWGETNVKLLNFAALPDSFHKREADSQATLDDMTNQELVERFGPVGKLIWNHQFNSKRALQAVEEKLRARSDGARGYLELDAAGQCVVMRGHEKYCVEARECLRNIVKEQLTKLSRKDKEAFLTPRKSPYNDRPVLAVIGVGGHVNEVLSPAAFRTVVAYDITIPHANFRKRVNELGEIVQYWYLNQEASFEITYKTAQQANDAYRALSEQGGDLKVTVKGESLEYREEQRERRPAFHAQITLPRRLCTGTAFVQLPDKASFNRVAARLPLAVRLDNATVTIQRDKKVPYQLYITGLPSTASQSTLTGLIRASLSVDVKSVGLVREAAHKTTPEKLRALGDAVQKLFDEELGERCPKLVLNAPRLEDYVEKGWMSFEDPVVAQGTCALLKGSPVTVSQSGGDGGATLPMAVHILMEEKLYFPCSFFKAIQGRIEDEFRRQEGLRPEDNFKCDATPCGDVVRVKLKANNLNDFHRAVHLFNELLLGPDVPRVDGRVRPERITEVIRAASPGGGIFVYRKSGEARLVGEVQLVQAASEMLKRHTDAWEKRQKKKLPLVDAEFTLLRSYINTLGDDPWYLAKECKLDAATFDGQFQAIEVLGTEAAVREAEQLVNQLRKTRLDARSTADAGERCPICREPPSIAQNDGVSTLGHRLELCGHWYCGSCLLLALKRAPLPLTCFEKGCASPWAIADITHVAGNDQELLSDLARRSFEYSVAADSEGRWLPCPTPECHFALDSKGDAEVQGVHVMGDVHVCPGCTNAVCFQCRSLYHYGISCTTFQDSMTPNGANDKSWLSKDPGMRALCPSCKVRLERNANKKVGACWSCRRLFCWRCHRSFEDDAATARNHRKQYCQLALPLGSDTCCIM</sequence>
<dbReference type="Pfam" id="PF01936">
    <property type="entry name" value="NYN"/>
    <property type="match status" value="1"/>
</dbReference>
<feature type="compositionally biased region" description="Basic and acidic residues" evidence="8">
    <location>
        <begin position="414"/>
        <end position="431"/>
    </location>
</feature>
<reference evidence="10" key="1">
    <citation type="journal article" date="2020" name="Cell">
        <title>Large-Scale Comparative Analyses of Tick Genomes Elucidate Their Genetic Diversity and Vector Capacities.</title>
        <authorList>
            <consortium name="Tick Genome and Microbiome Consortium (TIGMIC)"/>
            <person name="Jia N."/>
            <person name="Wang J."/>
            <person name="Shi W."/>
            <person name="Du L."/>
            <person name="Sun Y."/>
            <person name="Zhan W."/>
            <person name="Jiang J.F."/>
            <person name="Wang Q."/>
            <person name="Zhang B."/>
            <person name="Ji P."/>
            <person name="Bell-Sakyi L."/>
            <person name="Cui X.M."/>
            <person name="Yuan T.T."/>
            <person name="Jiang B.G."/>
            <person name="Yang W.F."/>
            <person name="Lam T.T."/>
            <person name="Chang Q.C."/>
            <person name="Ding S.J."/>
            <person name="Wang X.J."/>
            <person name="Zhu J.G."/>
            <person name="Ruan X.D."/>
            <person name="Zhao L."/>
            <person name="Wei J.T."/>
            <person name="Ye R.Z."/>
            <person name="Que T.C."/>
            <person name="Du C.H."/>
            <person name="Zhou Y.H."/>
            <person name="Cheng J.X."/>
            <person name="Dai P.F."/>
            <person name="Guo W.B."/>
            <person name="Han X.H."/>
            <person name="Huang E.J."/>
            <person name="Li L.F."/>
            <person name="Wei W."/>
            <person name="Gao Y.C."/>
            <person name="Liu J.Z."/>
            <person name="Shao H.Z."/>
            <person name="Wang X."/>
            <person name="Wang C.C."/>
            <person name="Yang T.C."/>
            <person name="Huo Q.B."/>
            <person name="Li W."/>
            <person name="Chen H.Y."/>
            <person name="Chen S.E."/>
            <person name="Zhou L.G."/>
            <person name="Ni X.B."/>
            <person name="Tian J.H."/>
            <person name="Sheng Y."/>
            <person name="Liu T."/>
            <person name="Pan Y.S."/>
            <person name="Xia L.Y."/>
            <person name="Li J."/>
            <person name="Zhao F."/>
            <person name="Cao W.C."/>
        </authorList>
    </citation>
    <scope>NUCLEOTIDE SEQUENCE</scope>
    <source>
        <strain evidence="10">Rsan-2018</strain>
    </source>
</reference>
<dbReference type="GO" id="GO:0000390">
    <property type="term" value="P:spliceosomal complex disassembly"/>
    <property type="evidence" value="ECO:0007669"/>
    <property type="project" value="TreeGrafter"/>
</dbReference>
<evidence type="ECO:0000256" key="5">
    <source>
        <dbReference type="ARBA" id="ARBA00022786"/>
    </source>
</evidence>
<feature type="region of interest" description="Disordered" evidence="8">
    <location>
        <begin position="196"/>
        <end position="229"/>
    </location>
</feature>
<dbReference type="GO" id="GO:0071013">
    <property type="term" value="C:catalytic step 2 spliceosome"/>
    <property type="evidence" value="ECO:0007669"/>
    <property type="project" value="TreeGrafter"/>
</dbReference>
<feature type="compositionally biased region" description="Basic and acidic residues" evidence="8">
    <location>
        <begin position="212"/>
        <end position="221"/>
    </location>
</feature>
<comment type="caution">
    <text evidence="10">The sequence shown here is derived from an EMBL/GenBank/DDBJ whole genome shotgun (WGS) entry which is preliminary data.</text>
</comment>
<dbReference type="InterPro" id="IPR021139">
    <property type="entry name" value="NYN"/>
</dbReference>
<evidence type="ECO:0000313" key="11">
    <source>
        <dbReference type="Proteomes" id="UP000821837"/>
    </source>
</evidence>
<dbReference type="VEuPathDB" id="VectorBase:RSAN_042000"/>
<dbReference type="InterPro" id="IPR027417">
    <property type="entry name" value="P-loop_NTPase"/>
</dbReference>
<keyword evidence="5" id="KW-0833">Ubl conjugation pathway</keyword>
<dbReference type="Pfam" id="PF01485">
    <property type="entry name" value="IBR"/>
    <property type="match status" value="1"/>
</dbReference>
<dbReference type="CDD" id="cd10910">
    <property type="entry name" value="PIN_limkain_b1_N_like"/>
    <property type="match status" value="1"/>
</dbReference>
<keyword evidence="1" id="KW-0808">Transferase</keyword>
<accession>A0A9D4SX63</accession>
<evidence type="ECO:0000256" key="2">
    <source>
        <dbReference type="ARBA" id="ARBA00022723"/>
    </source>
</evidence>
<gene>
    <name evidence="10" type="ORF">HPB52_015783</name>
</gene>
<keyword evidence="6" id="KW-0862">Zinc</keyword>
<evidence type="ECO:0000256" key="8">
    <source>
        <dbReference type="SAM" id="MobiDB-lite"/>
    </source>
</evidence>
<dbReference type="GO" id="GO:0016740">
    <property type="term" value="F:transferase activity"/>
    <property type="evidence" value="ECO:0007669"/>
    <property type="project" value="UniProtKB-KW"/>
</dbReference>
<feature type="region of interest" description="Disordered" evidence="8">
    <location>
        <begin position="1"/>
        <end position="20"/>
    </location>
</feature>
<evidence type="ECO:0000256" key="4">
    <source>
        <dbReference type="ARBA" id="ARBA00022771"/>
    </source>
</evidence>
<evidence type="ECO:0000313" key="10">
    <source>
        <dbReference type="EMBL" id="KAH7957172.1"/>
    </source>
</evidence>
<dbReference type="GO" id="GO:0004540">
    <property type="term" value="F:RNA nuclease activity"/>
    <property type="evidence" value="ECO:0007669"/>
    <property type="project" value="InterPro"/>
</dbReference>
<name>A0A9D4SX63_RHISA</name>
<dbReference type="PROSITE" id="PS51873">
    <property type="entry name" value="TRIAD"/>
    <property type="match status" value="1"/>
</dbReference>
<dbReference type="PANTHER" id="PTHR18934:SF85">
    <property type="entry name" value="ATP-DEPENDENT RNA HELICASE DHX8"/>
    <property type="match status" value="1"/>
</dbReference>
<dbReference type="GO" id="GO:0003724">
    <property type="term" value="F:RNA helicase activity"/>
    <property type="evidence" value="ECO:0007669"/>
    <property type="project" value="TreeGrafter"/>
</dbReference>
<feature type="coiled-coil region" evidence="7">
    <location>
        <begin position="1825"/>
        <end position="1852"/>
    </location>
</feature>
<evidence type="ECO:0000256" key="1">
    <source>
        <dbReference type="ARBA" id="ARBA00022679"/>
    </source>
</evidence>
<keyword evidence="2" id="KW-0479">Metal-binding</keyword>
<dbReference type="Proteomes" id="UP000821837">
    <property type="component" value="Unassembled WGS sequence"/>
</dbReference>
<dbReference type="Gene3D" id="3.40.50.300">
    <property type="entry name" value="P-loop containing nucleotide triphosphate hydrolases"/>
    <property type="match status" value="2"/>
</dbReference>
<feature type="compositionally biased region" description="Polar residues" evidence="8">
    <location>
        <begin position="201"/>
        <end position="210"/>
    </location>
</feature>
<feature type="compositionally biased region" description="Polar residues" evidence="8">
    <location>
        <begin position="442"/>
        <end position="454"/>
    </location>
</feature>
<proteinExistence type="predicted"/>
<feature type="region of interest" description="Disordered" evidence="8">
    <location>
        <begin position="414"/>
        <end position="461"/>
    </location>
</feature>
<dbReference type="GO" id="GO:0008270">
    <property type="term" value="F:zinc ion binding"/>
    <property type="evidence" value="ECO:0007669"/>
    <property type="project" value="UniProtKB-KW"/>
</dbReference>
<dbReference type="InterPro" id="IPR044066">
    <property type="entry name" value="TRIAD_supradom"/>
</dbReference>
<dbReference type="SMART" id="SM00647">
    <property type="entry name" value="IBR"/>
    <property type="match status" value="2"/>
</dbReference>
<evidence type="ECO:0000256" key="3">
    <source>
        <dbReference type="ARBA" id="ARBA00022737"/>
    </source>
</evidence>
<organism evidence="10 11">
    <name type="scientific">Rhipicephalus sanguineus</name>
    <name type="common">Brown dog tick</name>
    <name type="synonym">Ixodes sanguineus</name>
    <dbReference type="NCBI Taxonomy" id="34632"/>
    <lineage>
        <taxon>Eukaryota</taxon>
        <taxon>Metazoa</taxon>
        <taxon>Ecdysozoa</taxon>
        <taxon>Arthropoda</taxon>
        <taxon>Chelicerata</taxon>
        <taxon>Arachnida</taxon>
        <taxon>Acari</taxon>
        <taxon>Parasitiformes</taxon>
        <taxon>Ixodida</taxon>
        <taxon>Ixodoidea</taxon>
        <taxon>Ixodidae</taxon>
        <taxon>Rhipicephalinae</taxon>
        <taxon>Rhipicephalus</taxon>
        <taxon>Rhipicephalus</taxon>
    </lineage>
</organism>
<dbReference type="SUPFAM" id="SSF57850">
    <property type="entry name" value="RING/U-box"/>
    <property type="match status" value="2"/>
</dbReference>
<dbReference type="PROSITE" id="PS00518">
    <property type="entry name" value="ZF_RING_1"/>
    <property type="match status" value="1"/>
</dbReference>
<keyword evidence="11" id="KW-1185">Reference proteome</keyword>
<evidence type="ECO:0000259" key="9">
    <source>
        <dbReference type="PROSITE" id="PS51873"/>
    </source>
</evidence>
<dbReference type="InterPro" id="IPR017907">
    <property type="entry name" value="Znf_RING_CS"/>
</dbReference>